<dbReference type="EMBL" id="BARW01031836">
    <property type="protein sequence ID" value="GAJ06745.1"/>
    <property type="molecule type" value="Genomic_DNA"/>
</dbReference>
<dbReference type="CDD" id="cd07719">
    <property type="entry name" value="arylsulfatase_AtsA-like_MBL-fold"/>
    <property type="match status" value="1"/>
</dbReference>
<keyword evidence="1" id="KW-0378">Hydrolase</keyword>
<evidence type="ECO:0000313" key="3">
    <source>
        <dbReference type="EMBL" id="GAJ06745.1"/>
    </source>
</evidence>
<evidence type="ECO:0000259" key="2">
    <source>
        <dbReference type="Pfam" id="PF12706"/>
    </source>
</evidence>
<dbReference type="InterPro" id="IPR044094">
    <property type="entry name" value="AtsA-like_MBL-fold"/>
</dbReference>
<feature type="domain" description="Metallo-beta-lactamase" evidence="2">
    <location>
        <begin position="17"/>
        <end position="225"/>
    </location>
</feature>
<dbReference type="PANTHER" id="PTHR46018:SF2">
    <property type="entry name" value="ZINC PHOSPHODIESTERASE ELAC PROTEIN 1"/>
    <property type="match status" value="1"/>
</dbReference>
<feature type="non-terminal residue" evidence="3">
    <location>
        <position position="1"/>
    </location>
</feature>
<dbReference type="InterPro" id="IPR001279">
    <property type="entry name" value="Metallo-B-lactamas"/>
</dbReference>
<dbReference type="GO" id="GO:0042781">
    <property type="term" value="F:3'-tRNA processing endoribonuclease activity"/>
    <property type="evidence" value="ECO:0007669"/>
    <property type="project" value="TreeGrafter"/>
</dbReference>
<proteinExistence type="predicted"/>
<dbReference type="Pfam" id="PF12706">
    <property type="entry name" value="Lactamase_B_2"/>
    <property type="match status" value="1"/>
</dbReference>
<organism evidence="3">
    <name type="scientific">marine sediment metagenome</name>
    <dbReference type="NCBI Taxonomy" id="412755"/>
    <lineage>
        <taxon>unclassified sequences</taxon>
        <taxon>metagenomes</taxon>
        <taxon>ecological metagenomes</taxon>
    </lineage>
</organism>
<name>X1VHD8_9ZZZZ</name>
<dbReference type="PANTHER" id="PTHR46018">
    <property type="entry name" value="ZINC PHOSPHODIESTERASE ELAC PROTEIN 1"/>
    <property type="match status" value="1"/>
</dbReference>
<reference evidence="3" key="1">
    <citation type="journal article" date="2014" name="Front. Microbiol.">
        <title>High frequency of phylogenetically diverse reductive dehalogenase-homologous genes in deep subseafloor sedimentary metagenomes.</title>
        <authorList>
            <person name="Kawai M."/>
            <person name="Futagami T."/>
            <person name="Toyoda A."/>
            <person name="Takaki Y."/>
            <person name="Nishi S."/>
            <person name="Hori S."/>
            <person name="Arai W."/>
            <person name="Tsubouchi T."/>
            <person name="Morono Y."/>
            <person name="Uchiyama I."/>
            <person name="Ito T."/>
            <person name="Fujiyama A."/>
            <person name="Inagaki F."/>
            <person name="Takami H."/>
        </authorList>
    </citation>
    <scope>NUCLEOTIDE SEQUENCE</scope>
    <source>
        <strain evidence="3">Expedition CK06-06</strain>
    </source>
</reference>
<dbReference type="SUPFAM" id="SSF56281">
    <property type="entry name" value="Metallo-hydrolase/oxidoreductase"/>
    <property type="match status" value="1"/>
</dbReference>
<feature type="non-terminal residue" evidence="3">
    <location>
        <position position="244"/>
    </location>
</feature>
<gene>
    <name evidence="3" type="ORF">S12H4_50540</name>
</gene>
<accession>X1VHD8</accession>
<sequence>VDVGPGTYRIVDIMRLPIPHLSKILLTHFHSDHIGDLGEANTMSWANGRTKALEVYGPEGVEKVVNGFIMAYELDTGYRIAHHGKDTILPEASTPISKTIKFSDHNERMLCFETNGLKVYAFLVDHFPVKPAVGYRIEYKGNVVVITGDTKKTDNLAEHCKDADILFSEAISYELLNNMIENLKRSNLTRPVKILKDIQNYHMEPVVAARVAKKAGVKKLVYVHITPPLTNKATEELYLKVSAT</sequence>
<dbReference type="AlphaFoldDB" id="X1VHD8"/>
<evidence type="ECO:0000256" key="1">
    <source>
        <dbReference type="ARBA" id="ARBA00022801"/>
    </source>
</evidence>
<comment type="caution">
    <text evidence="3">The sequence shown here is derived from an EMBL/GenBank/DDBJ whole genome shotgun (WGS) entry which is preliminary data.</text>
</comment>
<protein>
    <recommendedName>
        <fullName evidence="2">Metallo-beta-lactamase domain-containing protein</fullName>
    </recommendedName>
</protein>
<dbReference type="InterPro" id="IPR036866">
    <property type="entry name" value="RibonucZ/Hydroxyglut_hydro"/>
</dbReference>
<dbReference type="Gene3D" id="3.60.15.10">
    <property type="entry name" value="Ribonuclease Z/Hydroxyacylglutathione hydrolase-like"/>
    <property type="match status" value="1"/>
</dbReference>